<evidence type="ECO:0000256" key="1">
    <source>
        <dbReference type="ARBA" id="ARBA00006265"/>
    </source>
</evidence>
<dbReference type="InterPro" id="IPR012677">
    <property type="entry name" value="Nucleotide-bd_a/b_plait_sf"/>
</dbReference>
<feature type="domain" description="RRM" evidence="4">
    <location>
        <begin position="185"/>
        <end position="263"/>
    </location>
</feature>
<protein>
    <recommendedName>
        <fullName evidence="4">RRM domain-containing protein</fullName>
    </recommendedName>
</protein>
<feature type="compositionally biased region" description="Low complexity" evidence="3">
    <location>
        <begin position="590"/>
        <end position="603"/>
    </location>
</feature>
<evidence type="ECO:0000256" key="3">
    <source>
        <dbReference type="SAM" id="MobiDB-lite"/>
    </source>
</evidence>
<dbReference type="PROSITE" id="PS50102">
    <property type="entry name" value="RRM"/>
    <property type="match status" value="1"/>
</dbReference>
<dbReference type="CDD" id="cd12372">
    <property type="entry name" value="RRM_CFIm68_CFIm59"/>
    <property type="match status" value="1"/>
</dbReference>
<dbReference type="InterPro" id="IPR034772">
    <property type="entry name" value="CPSF6/7"/>
</dbReference>
<feature type="compositionally biased region" description="Basic and acidic residues" evidence="3">
    <location>
        <begin position="482"/>
        <end position="568"/>
    </location>
</feature>
<dbReference type="AlphaFoldDB" id="S8E9G1"/>
<feature type="compositionally biased region" description="Basic and acidic residues" evidence="3">
    <location>
        <begin position="51"/>
        <end position="66"/>
    </location>
</feature>
<evidence type="ECO:0000259" key="4">
    <source>
        <dbReference type="PROSITE" id="PS50102"/>
    </source>
</evidence>
<gene>
    <name evidence="5" type="ORF">M569_05640</name>
</gene>
<comment type="caution">
    <text evidence="5">The sequence shown here is derived from an EMBL/GenBank/DDBJ whole genome shotgun (WGS) entry which is preliminary data.</text>
</comment>
<dbReference type="OrthoDB" id="439808at2759"/>
<keyword evidence="6" id="KW-1185">Reference proteome</keyword>
<feature type="region of interest" description="Disordered" evidence="3">
    <location>
        <begin position="47"/>
        <end position="82"/>
    </location>
</feature>
<dbReference type="InterPro" id="IPR035979">
    <property type="entry name" value="RBD_domain_sf"/>
</dbReference>
<dbReference type="Gene3D" id="3.30.70.330">
    <property type="match status" value="1"/>
</dbReference>
<feature type="compositionally biased region" description="Basic and acidic residues" evidence="3">
    <location>
        <begin position="577"/>
        <end position="589"/>
    </location>
</feature>
<dbReference type="Pfam" id="PF00076">
    <property type="entry name" value="RRM_1"/>
    <property type="match status" value="1"/>
</dbReference>
<dbReference type="InterPro" id="IPR000504">
    <property type="entry name" value="RRM_dom"/>
</dbReference>
<proteinExistence type="inferred from homology"/>
<dbReference type="Proteomes" id="UP000015453">
    <property type="component" value="Unassembled WGS sequence"/>
</dbReference>
<dbReference type="GO" id="GO:0003723">
    <property type="term" value="F:RNA binding"/>
    <property type="evidence" value="ECO:0007669"/>
    <property type="project" value="UniProtKB-UniRule"/>
</dbReference>
<evidence type="ECO:0000313" key="6">
    <source>
        <dbReference type="Proteomes" id="UP000015453"/>
    </source>
</evidence>
<feature type="compositionally biased region" description="Basic and acidic residues" evidence="3">
    <location>
        <begin position="604"/>
        <end position="616"/>
    </location>
</feature>
<feature type="non-terminal residue" evidence="5">
    <location>
        <position position="1"/>
    </location>
</feature>
<dbReference type="EMBL" id="AUSU01002281">
    <property type="protein sequence ID" value="EPS69127.1"/>
    <property type="molecule type" value="Genomic_DNA"/>
</dbReference>
<sequence length="616" mass="66139">GGYGGDPGEQFHRNEAISAVVDEGFLGEEDDDYEDLYNDVNVGENFMQSYRRNEDEAGRENKEVQESRANVEPLPPPPDTGGGSAFVGEGTSYMVSGSSDGHQTAGLRNNSNGDVAGGGDFRGEVRHSTVKPPEFENTTAATNIRPAFQQLQPYAENANGAVGNVYGFDPTGGGYGGAADGAGGTFLFVGDLHWWTTDADLESEICKYGVIKELKIYDERSSGKSKGYCHVEFYDPAAAAACKEGMNGHPFNGRPCNIQYATPYSIKRLGDAQAGRNQQQMGSQMGPMALNQPRRPPGDFPAKPGGILGSVPNNGDNNGRAFGRGNWSRGNPPQGVMGNRGGPMAQIRSRAGGMGGRGLAGNGNGFGSGLPMMHPQALMAQGFDPTFGGPMGRMAAYGGFPGGPGAAPFPGMFGPVGNVGMPGVAPHVNPAFFGRGMSLGGGMNMMSNPGVEGANNNVGMWQDPNFGGWSGVGESSYNEEVASEHPRGEESQDRGQRPGNAKEEKEKGSEKRDWSGGSSEKRLRDERPGYEKDVRDRPEKRSHENEKDSGRDRERGRDRHRDDRDRYSDRHKHHSRDAKYDDNHRDRGRSSSSSTAHGKSSRSSHGEDAEYAKRRR</sequence>
<feature type="region of interest" description="Disordered" evidence="3">
    <location>
        <begin position="465"/>
        <end position="616"/>
    </location>
</feature>
<dbReference type="GO" id="GO:0005634">
    <property type="term" value="C:nucleus"/>
    <property type="evidence" value="ECO:0007669"/>
    <property type="project" value="UniProtKB-SubCell"/>
</dbReference>
<dbReference type="PANTHER" id="PTHR23204">
    <property type="entry name" value="CLEAVAGE AND POLYADENYLATION SPECIFIC FACTOR"/>
    <property type="match status" value="1"/>
</dbReference>
<reference evidence="5 6" key="1">
    <citation type="journal article" date="2013" name="BMC Genomics">
        <title>The miniature genome of a carnivorous plant Genlisea aurea contains a low number of genes and short non-coding sequences.</title>
        <authorList>
            <person name="Leushkin E.V."/>
            <person name="Sutormin R.A."/>
            <person name="Nabieva E.R."/>
            <person name="Penin A.A."/>
            <person name="Kondrashov A.S."/>
            <person name="Logacheva M.D."/>
        </authorList>
    </citation>
    <scope>NUCLEOTIDE SEQUENCE [LARGE SCALE GENOMIC DNA]</scope>
</reference>
<feature type="region of interest" description="Disordered" evidence="3">
    <location>
        <begin position="315"/>
        <end position="340"/>
    </location>
</feature>
<organism evidence="5 6">
    <name type="scientific">Genlisea aurea</name>
    <dbReference type="NCBI Taxonomy" id="192259"/>
    <lineage>
        <taxon>Eukaryota</taxon>
        <taxon>Viridiplantae</taxon>
        <taxon>Streptophyta</taxon>
        <taxon>Embryophyta</taxon>
        <taxon>Tracheophyta</taxon>
        <taxon>Spermatophyta</taxon>
        <taxon>Magnoliopsida</taxon>
        <taxon>eudicotyledons</taxon>
        <taxon>Gunneridae</taxon>
        <taxon>Pentapetalae</taxon>
        <taxon>asterids</taxon>
        <taxon>lamiids</taxon>
        <taxon>Lamiales</taxon>
        <taxon>Lentibulariaceae</taxon>
        <taxon>Genlisea</taxon>
    </lineage>
</organism>
<dbReference type="SMART" id="SM00360">
    <property type="entry name" value="RRM"/>
    <property type="match status" value="1"/>
</dbReference>
<dbReference type="GO" id="GO:0006397">
    <property type="term" value="P:mRNA processing"/>
    <property type="evidence" value="ECO:0007669"/>
    <property type="project" value="UniProtKB-KW"/>
</dbReference>
<dbReference type="SUPFAM" id="SSF54928">
    <property type="entry name" value="RNA-binding domain, RBD"/>
    <property type="match status" value="1"/>
</dbReference>
<comment type="similarity">
    <text evidence="1">Belongs to the RRM CPSF6/7 family.</text>
</comment>
<evidence type="ECO:0000256" key="2">
    <source>
        <dbReference type="PROSITE-ProRule" id="PRU00176"/>
    </source>
</evidence>
<accession>S8E9G1</accession>
<evidence type="ECO:0000313" key="5">
    <source>
        <dbReference type="EMBL" id="EPS69127.1"/>
    </source>
</evidence>
<name>S8E9G1_9LAMI</name>
<keyword evidence="2" id="KW-0694">RNA-binding</keyword>